<dbReference type="Proteomes" id="UP000266016">
    <property type="component" value="Unassembled WGS sequence"/>
</dbReference>
<evidence type="ECO:0000313" key="3">
    <source>
        <dbReference type="Proteomes" id="UP000266016"/>
    </source>
</evidence>
<sequence length="313" mass="35035">MKKALVLGATGSIGSAVVYELVNRGVEVTAFARSGDQLNKLFGNQPVKITIGDVFQQDDVEKAAEGVDVVFHAINIPYPEWQEKQPILLTNILEAVKRTGTKLVMIDNIYAYGRSYGVPVTEEVKKKPHTKKGKIRLQLEQMAKQSRVPLLITHLPDFYGPNAGSTLLNYTFQAMIQNKKARYIGNQMLAREFIYTPDGAKAIVELAFQNRFDGESWNIPGAGTITGTDIIKIAKQVTGYNKKVSTVSKNMIRFIGVFDSFMREYVEMYYLNEEPVVLNGDKYEREIGPAPRTPYEEGIKQTLLSIKNNSLTS</sequence>
<organism evidence="2 3">
    <name type="scientific">Peribacillus asahii</name>
    <dbReference type="NCBI Taxonomy" id="228899"/>
    <lineage>
        <taxon>Bacteria</taxon>
        <taxon>Bacillati</taxon>
        <taxon>Bacillota</taxon>
        <taxon>Bacilli</taxon>
        <taxon>Bacillales</taxon>
        <taxon>Bacillaceae</taxon>
        <taxon>Peribacillus</taxon>
    </lineage>
</organism>
<dbReference type="GO" id="GO:0005737">
    <property type="term" value="C:cytoplasm"/>
    <property type="evidence" value="ECO:0007669"/>
    <property type="project" value="TreeGrafter"/>
</dbReference>
<dbReference type="RefSeq" id="WP_119115701.1">
    <property type="nucleotide sequence ID" value="NZ_QWVS01000003.1"/>
</dbReference>
<accession>A0A398BMY3</accession>
<dbReference type="PANTHER" id="PTHR48079:SF6">
    <property type="entry name" value="NAD(P)-BINDING DOMAIN-CONTAINING PROTEIN-RELATED"/>
    <property type="match status" value="1"/>
</dbReference>
<comment type="caution">
    <text evidence="2">The sequence shown here is derived from an EMBL/GenBank/DDBJ whole genome shotgun (WGS) entry which is preliminary data.</text>
</comment>
<proteinExistence type="predicted"/>
<reference evidence="2 3" key="1">
    <citation type="submission" date="2018-08" db="EMBL/GenBank/DDBJ databases">
        <title>Bacillus jemisoniae sp. nov., Bacillus chryseoplanitiae sp. nov., Bacillus resnikiae sp. nov., and Bacillus frankliniae sp. nov., isolated from Viking spacecraft and associated surfaces.</title>
        <authorList>
            <person name="Seuylemezian A."/>
            <person name="Vaishampayan P."/>
        </authorList>
    </citation>
    <scope>NUCLEOTIDE SEQUENCE [LARGE SCALE GENOMIC DNA]</scope>
    <source>
        <strain evidence="2 3">MA001</strain>
    </source>
</reference>
<dbReference type="Gene3D" id="3.40.50.720">
    <property type="entry name" value="NAD(P)-binding Rossmann-like Domain"/>
    <property type="match status" value="1"/>
</dbReference>
<dbReference type="SUPFAM" id="SSF51735">
    <property type="entry name" value="NAD(P)-binding Rossmann-fold domains"/>
    <property type="match status" value="1"/>
</dbReference>
<feature type="domain" description="NAD-dependent epimerase/dehydratase" evidence="1">
    <location>
        <begin position="4"/>
        <end position="219"/>
    </location>
</feature>
<keyword evidence="3" id="KW-1185">Reference proteome</keyword>
<evidence type="ECO:0000313" key="2">
    <source>
        <dbReference type="EMBL" id="RID88713.1"/>
    </source>
</evidence>
<dbReference type="PANTHER" id="PTHR48079">
    <property type="entry name" value="PROTEIN YEEZ"/>
    <property type="match status" value="1"/>
</dbReference>
<name>A0A398BMY3_9BACI</name>
<dbReference type="InterPro" id="IPR051783">
    <property type="entry name" value="NAD(P)-dependent_oxidoreduct"/>
</dbReference>
<dbReference type="GO" id="GO:0004029">
    <property type="term" value="F:aldehyde dehydrogenase (NAD+) activity"/>
    <property type="evidence" value="ECO:0007669"/>
    <property type="project" value="TreeGrafter"/>
</dbReference>
<protein>
    <submittedName>
        <fullName evidence="2">NAD-dependent epimerase/dehydratase family protein</fullName>
    </submittedName>
</protein>
<dbReference type="Pfam" id="PF01370">
    <property type="entry name" value="Epimerase"/>
    <property type="match status" value="1"/>
</dbReference>
<dbReference type="InterPro" id="IPR001509">
    <property type="entry name" value="Epimerase_deHydtase"/>
</dbReference>
<dbReference type="EMBL" id="QWVS01000003">
    <property type="protein sequence ID" value="RID88713.1"/>
    <property type="molecule type" value="Genomic_DNA"/>
</dbReference>
<dbReference type="InterPro" id="IPR036291">
    <property type="entry name" value="NAD(P)-bd_dom_sf"/>
</dbReference>
<dbReference type="AlphaFoldDB" id="A0A398BMY3"/>
<gene>
    <name evidence="2" type="ORF">D1953_03075</name>
</gene>
<evidence type="ECO:0000259" key="1">
    <source>
        <dbReference type="Pfam" id="PF01370"/>
    </source>
</evidence>